<dbReference type="Pfam" id="PF12836">
    <property type="entry name" value="HHH_3"/>
    <property type="match status" value="1"/>
</dbReference>
<protein>
    <submittedName>
        <fullName evidence="2">Helix-hairpin-helix domain-containing protein</fullName>
    </submittedName>
</protein>
<keyword evidence="3" id="KW-1185">Reference proteome</keyword>
<dbReference type="SUPFAM" id="SSF47781">
    <property type="entry name" value="RuvA domain 2-like"/>
    <property type="match status" value="1"/>
</dbReference>
<organism evidence="2 3">
    <name type="scientific">Verticiella sediminum</name>
    <dbReference type="NCBI Taxonomy" id="1247510"/>
    <lineage>
        <taxon>Bacteria</taxon>
        <taxon>Pseudomonadati</taxon>
        <taxon>Pseudomonadota</taxon>
        <taxon>Betaproteobacteria</taxon>
        <taxon>Burkholderiales</taxon>
        <taxon>Alcaligenaceae</taxon>
        <taxon>Verticiella</taxon>
    </lineage>
</organism>
<dbReference type="PANTHER" id="PTHR21180">
    <property type="entry name" value="ENDONUCLEASE/EXONUCLEASE/PHOSPHATASE FAMILY DOMAIN-CONTAINING PROTEIN 1"/>
    <property type="match status" value="1"/>
</dbReference>
<dbReference type="InterPro" id="IPR010994">
    <property type="entry name" value="RuvA_2-like"/>
</dbReference>
<dbReference type="AlphaFoldDB" id="A0A556AWA7"/>
<dbReference type="InterPro" id="IPR051675">
    <property type="entry name" value="Endo/Exo/Phosphatase_dom_1"/>
</dbReference>
<sequence>MNPFFAGTRPVASHLQTSAVSHPAAGRAMRRFYRAARALALAAGVGLSAGAMATPIDANTASAAELEAVKGIGPRTANLIVGERERSGPFLSLQDFTDRIRGIGPKRAEALQAAGLVVGAKPAAAAASAAPASAAPPAGRDSRR</sequence>
<dbReference type="GO" id="GO:0003677">
    <property type="term" value="F:DNA binding"/>
    <property type="evidence" value="ECO:0007669"/>
    <property type="project" value="InterPro"/>
</dbReference>
<evidence type="ECO:0000313" key="3">
    <source>
        <dbReference type="Proteomes" id="UP000318405"/>
    </source>
</evidence>
<gene>
    <name evidence="2" type="ORF">FOZ76_08745</name>
</gene>
<evidence type="ECO:0000313" key="2">
    <source>
        <dbReference type="EMBL" id="TSH96655.1"/>
    </source>
</evidence>
<dbReference type="SMART" id="SM00278">
    <property type="entry name" value="HhH1"/>
    <property type="match status" value="2"/>
</dbReference>
<proteinExistence type="predicted"/>
<reference evidence="2 3" key="1">
    <citation type="submission" date="2019-07" db="EMBL/GenBank/DDBJ databases">
        <title>Qingshengfaniella alkalisoli gen. nov., sp. nov., isolated from saline soil.</title>
        <authorList>
            <person name="Xu L."/>
            <person name="Huang X.-X."/>
            <person name="Sun J.-Q."/>
        </authorList>
    </citation>
    <scope>NUCLEOTIDE SEQUENCE [LARGE SCALE GENOMIC DNA]</scope>
    <source>
        <strain evidence="2 3">DSM 27279</strain>
    </source>
</reference>
<dbReference type="PANTHER" id="PTHR21180:SF32">
    <property type="entry name" value="ENDONUCLEASE_EXONUCLEASE_PHOSPHATASE FAMILY DOMAIN-CONTAINING PROTEIN 1"/>
    <property type="match status" value="1"/>
</dbReference>
<dbReference type="GO" id="GO:0006281">
    <property type="term" value="P:DNA repair"/>
    <property type="evidence" value="ECO:0007669"/>
    <property type="project" value="InterPro"/>
</dbReference>
<evidence type="ECO:0000259" key="1">
    <source>
        <dbReference type="SMART" id="SM00278"/>
    </source>
</evidence>
<feature type="domain" description="Helix-hairpin-helix DNA-binding motif class 1" evidence="1">
    <location>
        <begin position="64"/>
        <end position="83"/>
    </location>
</feature>
<feature type="domain" description="Helix-hairpin-helix DNA-binding motif class 1" evidence="1">
    <location>
        <begin position="95"/>
        <end position="114"/>
    </location>
</feature>
<dbReference type="Gene3D" id="1.10.150.280">
    <property type="entry name" value="AF1531-like domain"/>
    <property type="match status" value="1"/>
</dbReference>
<dbReference type="Proteomes" id="UP000318405">
    <property type="component" value="Unassembled WGS sequence"/>
</dbReference>
<accession>A0A556AWA7</accession>
<dbReference type="EMBL" id="VLTJ01000014">
    <property type="protein sequence ID" value="TSH96655.1"/>
    <property type="molecule type" value="Genomic_DNA"/>
</dbReference>
<dbReference type="OrthoDB" id="8687931at2"/>
<dbReference type="RefSeq" id="WP_143947765.1">
    <property type="nucleotide sequence ID" value="NZ_BAABMB010000002.1"/>
</dbReference>
<comment type="caution">
    <text evidence="2">The sequence shown here is derived from an EMBL/GenBank/DDBJ whole genome shotgun (WGS) entry which is preliminary data.</text>
</comment>
<dbReference type="InterPro" id="IPR003583">
    <property type="entry name" value="Hlx-hairpin-Hlx_DNA-bd_motif"/>
</dbReference>
<name>A0A556AWA7_9BURK</name>